<evidence type="ECO:0000256" key="2">
    <source>
        <dbReference type="ARBA" id="ARBA00010136"/>
    </source>
</evidence>
<evidence type="ECO:0000256" key="12">
    <source>
        <dbReference type="RuleBase" id="RU364040"/>
    </source>
</evidence>
<dbReference type="GO" id="GO:0070006">
    <property type="term" value="F:metalloaminopeptidase activity"/>
    <property type="evidence" value="ECO:0007669"/>
    <property type="project" value="TreeGrafter"/>
</dbReference>
<keyword evidence="5 10" id="KW-0479">Metal-binding</keyword>
<reference evidence="17 18" key="1">
    <citation type="submission" date="2019-06" db="EMBL/GenBank/DDBJ databases">
        <authorList>
            <person name="Livingstone P."/>
            <person name="Whitworth D."/>
        </authorList>
    </citation>
    <scope>NUCLEOTIDE SEQUENCE [LARGE SCALE GENOMIC DNA]</scope>
    <source>
        <strain evidence="17 18">AM401</strain>
    </source>
</reference>
<evidence type="ECO:0000256" key="6">
    <source>
        <dbReference type="ARBA" id="ARBA00022801"/>
    </source>
</evidence>
<evidence type="ECO:0000256" key="3">
    <source>
        <dbReference type="ARBA" id="ARBA00022438"/>
    </source>
</evidence>
<dbReference type="PROSITE" id="PS51257">
    <property type="entry name" value="PROKAR_LIPOPROTEIN"/>
    <property type="match status" value="1"/>
</dbReference>
<dbReference type="PANTHER" id="PTHR11533:SF174">
    <property type="entry name" value="PUROMYCIN-SENSITIVE AMINOPEPTIDASE-RELATED"/>
    <property type="match status" value="1"/>
</dbReference>
<accession>A0A540WTG4</accession>
<dbReference type="AlphaFoldDB" id="A0A540WTG4"/>
<feature type="site" description="Transition state stabilizer" evidence="11">
    <location>
        <position position="435"/>
    </location>
</feature>
<evidence type="ECO:0000256" key="9">
    <source>
        <dbReference type="PIRSR" id="PIRSR634016-1"/>
    </source>
</evidence>
<dbReference type="InterPro" id="IPR001930">
    <property type="entry name" value="Peptidase_M1"/>
</dbReference>
<dbReference type="InterPro" id="IPR050344">
    <property type="entry name" value="Peptidase_M1_aminopeptidases"/>
</dbReference>
<feature type="domain" description="ERAP1-like C-terminal" evidence="15">
    <location>
        <begin position="577"/>
        <end position="889"/>
    </location>
</feature>
<keyword evidence="7 10" id="KW-0862">Zinc</keyword>
<evidence type="ECO:0000259" key="14">
    <source>
        <dbReference type="Pfam" id="PF01433"/>
    </source>
</evidence>
<name>A0A540WTG4_9BACT</name>
<evidence type="ECO:0000256" key="4">
    <source>
        <dbReference type="ARBA" id="ARBA00022670"/>
    </source>
</evidence>
<dbReference type="GO" id="GO:0042277">
    <property type="term" value="F:peptide binding"/>
    <property type="evidence" value="ECO:0007669"/>
    <property type="project" value="TreeGrafter"/>
</dbReference>
<dbReference type="GO" id="GO:0043171">
    <property type="term" value="P:peptide catabolic process"/>
    <property type="evidence" value="ECO:0007669"/>
    <property type="project" value="TreeGrafter"/>
</dbReference>
<feature type="binding site" evidence="10">
    <location>
        <position position="373"/>
    </location>
    <ligand>
        <name>Zn(2+)</name>
        <dbReference type="ChEBI" id="CHEBI:29105"/>
        <note>catalytic</note>
    </ligand>
</feature>
<dbReference type="PANTHER" id="PTHR11533">
    <property type="entry name" value="PROTEASE M1 ZINC METALLOPROTEASE"/>
    <property type="match status" value="1"/>
</dbReference>
<organism evidence="17 18">
    <name type="scientific">Myxococcus llanfairpwllgwyngyllgogerychwyrndrobwllllantysiliogogogochensis</name>
    <dbReference type="NCBI Taxonomy" id="2590453"/>
    <lineage>
        <taxon>Bacteria</taxon>
        <taxon>Pseudomonadati</taxon>
        <taxon>Myxococcota</taxon>
        <taxon>Myxococcia</taxon>
        <taxon>Myxococcales</taxon>
        <taxon>Cystobacterineae</taxon>
        <taxon>Myxococcaceae</taxon>
        <taxon>Myxococcus</taxon>
    </lineage>
</organism>
<dbReference type="SUPFAM" id="SSF55486">
    <property type="entry name" value="Metalloproteases ('zincins'), catalytic domain"/>
    <property type="match status" value="1"/>
</dbReference>
<sequence length="909" mass="100173">MRFGHPGAVIALLLALLLAGCAGGAREAAALTPPPMPRPRVVPPPVEDARVLTPPGLRLDWHARPTRQTVTLELDPRQETFRGTVDVELSLSEPTRALWLHASELTVSQSHFRVGDTRVSAEALPVGEDLLAFIPREPLQPGPVTLHVEYTGRAYDKEDSGVFREQDNGHWYAMTQFQPLYARRAFPCFDEPAFKIPWVLTLRVRTEDSAFANTPVRAEEAGTDGWKTVRFQMTPPLPTYLVAFAVGPFEAVDAGRAGQNGVPVRIVVPKGRAAETTWAASVTPPLLAELETWFGTPYPYPKLDVLAVPGLLGGAMEHPGLVTFGAPLVLAEPGKDTVWRQRGFAETQAHELAHQWFGNLVTPAWWDDLWLNESFADWLAFKVVKRWRPEWRGDIRRVEARGHAMREDWLVTARSIRQPIEAPGDIHSAFDGITYGKGAAVLAMFESWVGADTFQRGVRHYLQAHARGTATTEDFFQALSLAAGRDVAPVFSSFLDQPGVPLVAMTLQCPKEGAPRLALEQRRYLPLGARDAAGSRPWQVPLCVRYAVGAKEGRVCTVLTEPTGTLELTEAKGCPDWVHPNADARGYYHALLRGDGLERLTRQGGRQLTIPERLVLMADAQALLSSGELDVSQALTLVARLSEGGSDLVNSAAGVVGSVHTDLVPNALRPHRARFVRGLFGNRARSVGFVSRPGESEDLRLMRPTLMWMAATEGEDPKLRAEARRLTLRWLEDRTALPPEDAATVLQSAAVAGDAALHQRLRDAARAAATEQERGLLFGALGSFRDAALARASLELLLDAKVDTREALAILFGQLSEAHTREVAFGFLREHFDTLRERLPRDLSTWLLSGGGFFCDAEHREEVARFFGPRARDFEGGERALAQSLERVDQCIAQREALRPGLTRFLARY</sequence>
<comment type="similarity">
    <text evidence="2 12">Belongs to the peptidase M1 family.</text>
</comment>
<dbReference type="GO" id="GO:0008270">
    <property type="term" value="F:zinc ion binding"/>
    <property type="evidence" value="ECO:0007669"/>
    <property type="project" value="UniProtKB-UniRule"/>
</dbReference>
<keyword evidence="3 12" id="KW-0031">Aminopeptidase</keyword>
<feature type="binding site" evidence="10">
    <location>
        <position position="350"/>
    </location>
    <ligand>
        <name>Zn(2+)</name>
        <dbReference type="ChEBI" id="CHEBI:29105"/>
        <note>catalytic</note>
    </ligand>
</feature>
<dbReference type="SUPFAM" id="SSF63737">
    <property type="entry name" value="Leukotriene A4 hydrolase N-terminal domain"/>
    <property type="match status" value="1"/>
</dbReference>
<dbReference type="Gene3D" id="2.60.40.1730">
    <property type="entry name" value="tricorn interacting facor f3 domain"/>
    <property type="match status" value="1"/>
</dbReference>
<dbReference type="Pfam" id="PF17900">
    <property type="entry name" value="Peptidase_M1_N"/>
    <property type="match status" value="1"/>
</dbReference>
<evidence type="ECO:0000256" key="5">
    <source>
        <dbReference type="ARBA" id="ARBA00022723"/>
    </source>
</evidence>
<evidence type="ECO:0000256" key="10">
    <source>
        <dbReference type="PIRSR" id="PIRSR634016-3"/>
    </source>
</evidence>
<evidence type="ECO:0000256" key="13">
    <source>
        <dbReference type="SAM" id="SignalP"/>
    </source>
</evidence>
<dbReference type="Pfam" id="PF01433">
    <property type="entry name" value="Peptidase_M1"/>
    <property type="match status" value="1"/>
</dbReference>
<dbReference type="FunFam" id="1.10.390.10:FF:000013">
    <property type="entry name" value="Aminopeptidase N"/>
    <property type="match status" value="1"/>
</dbReference>
<feature type="active site" description="Proton acceptor" evidence="9">
    <location>
        <position position="351"/>
    </location>
</feature>
<feature type="signal peptide" evidence="13">
    <location>
        <begin position="1"/>
        <end position="24"/>
    </location>
</feature>
<dbReference type="PRINTS" id="PR00756">
    <property type="entry name" value="ALADIPTASE"/>
</dbReference>
<dbReference type="GO" id="GO:0005737">
    <property type="term" value="C:cytoplasm"/>
    <property type="evidence" value="ECO:0007669"/>
    <property type="project" value="TreeGrafter"/>
</dbReference>
<dbReference type="GO" id="GO:0005615">
    <property type="term" value="C:extracellular space"/>
    <property type="evidence" value="ECO:0007669"/>
    <property type="project" value="TreeGrafter"/>
</dbReference>
<dbReference type="Proteomes" id="UP000315369">
    <property type="component" value="Unassembled WGS sequence"/>
</dbReference>
<dbReference type="EMBL" id="VIFM01000144">
    <property type="protein sequence ID" value="TQF12306.1"/>
    <property type="molecule type" value="Genomic_DNA"/>
</dbReference>
<comment type="catalytic activity">
    <reaction evidence="1">
        <text>Release of an N-terminal amino acid, Xaa-|-Yaa- from a peptide, amide or arylamide. Xaa is preferably Ala, but may be most amino acids including Pro (slow action). When a terminal hydrophobic residue is followed by a prolyl residue, the two may be released as an intact Xaa-Pro dipeptide.</text>
        <dbReference type="EC" id="3.4.11.2"/>
    </reaction>
</comment>
<dbReference type="GO" id="GO:0016285">
    <property type="term" value="F:alanyl aminopeptidase activity"/>
    <property type="evidence" value="ECO:0007669"/>
    <property type="project" value="UniProtKB-EC"/>
</dbReference>
<dbReference type="InterPro" id="IPR024571">
    <property type="entry name" value="ERAP1-like_C_dom"/>
</dbReference>
<keyword evidence="6 12" id="KW-0378">Hydrolase</keyword>
<dbReference type="InterPro" id="IPR042097">
    <property type="entry name" value="Aminopeptidase_N-like_N_sf"/>
</dbReference>
<dbReference type="Gene3D" id="1.10.390.10">
    <property type="entry name" value="Neutral Protease Domain 2"/>
    <property type="match status" value="1"/>
</dbReference>
<dbReference type="EC" id="3.4.11.-" evidence="12"/>
<dbReference type="InterPro" id="IPR027268">
    <property type="entry name" value="Peptidase_M4/M1_CTD_sf"/>
</dbReference>
<keyword evidence="4 12" id="KW-0645">Protease</keyword>
<evidence type="ECO:0000256" key="7">
    <source>
        <dbReference type="ARBA" id="ARBA00022833"/>
    </source>
</evidence>
<evidence type="ECO:0000259" key="16">
    <source>
        <dbReference type="Pfam" id="PF17900"/>
    </source>
</evidence>
<evidence type="ECO:0000256" key="1">
    <source>
        <dbReference type="ARBA" id="ARBA00000098"/>
    </source>
</evidence>
<dbReference type="Gene3D" id="1.25.50.20">
    <property type="match status" value="1"/>
</dbReference>
<dbReference type="GO" id="GO:0006508">
    <property type="term" value="P:proteolysis"/>
    <property type="evidence" value="ECO:0007669"/>
    <property type="project" value="UniProtKB-KW"/>
</dbReference>
<proteinExistence type="inferred from homology"/>
<dbReference type="GO" id="GO:0016020">
    <property type="term" value="C:membrane"/>
    <property type="evidence" value="ECO:0007669"/>
    <property type="project" value="TreeGrafter"/>
</dbReference>
<protein>
    <recommendedName>
        <fullName evidence="12">Aminopeptidase</fullName>
        <ecNumber evidence="12">3.4.11.-</ecNumber>
    </recommendedName>
</protein>
<feature type="domain" description="Aminopeptidase N-like N-terminal" evidence="16">
    <location>
        <begin position="65"/>
        <end position="241"/>
    </location>
</feature>
<keyword evidence="8 12" id="KW-0482">Metalloprotease</keyword>
<comment type="caution">
    <text evidence="17">The sequence shown here is derived from an EMBL/GenBank/DDBJ whole genome shotgun (WGS) entry which is preliminary data.</text>
</comment>
<feature type="chain" id="PRO_5021909537" description="Aminopeptidase" evidence="13">
    <location>
        <begin position="25"/>
        <end position="909"/>
    </location>
</feature>
<evidence type="ECO:0000256" key="8">
    <source>
        <dbReference type="ARBA" id="ARBA00023049"/>
    </source>
</evidence>
<evidence type="ECO:0000313" key="18">
    <source>
        <dbReference type="Proteomes" id="UP000315369"/>
    </source>
</evidence>
<dbReference type="InterPro" id="IPR014782">
    <property type="entry name" value="Peptidase_M1_dom"/>
</dbReference>
<evidence type="ECO:0000259" key="15">
    <source>
        <dbReference type="Pfam" id="PF11838"/>
    </source>
</evidence>
<dbReference type="Pfam" id="PF11838">
    <property type="entry name" value="ERAP1_C"/>
    <property type="match status" value="1"/>
</dbReference>
<evidence type="ECO:0000313" key="17">
    <source>
        <dbReference type="EMBL" id="TQF12306.1"/>
    </source>
</evidence>
<comment type="cofactor">
    <cofactor evidence="10 12">
        <name>Zn(2+)</name>
        <dbReference type="ChEBI" id="CHEBI:29105"/>
    </cofactor>
    <text evidence="10 12">Binds 1 zinc ion per subunit.</text>
</comment>
<dbReference type="InterPro" id="IPR045357">
    <property type="entry name" value="Aminopeptidase_N-like_N"/>
</dbReference>
<keyword evidence="18" id="KW-1185">Reference proteome</keyword>
<gene>
    <name evidence="17" type="ORF">FJV41_29640</name>
</gene>
<dbReference type="CDD" id="cd09601">
    <property type="entry name" value="M1_APN-Q_like"/>
    <property type="match status" value="1"/>
</dbReference>
<dbReference type="OrthoDB" id="9816201at2"/>
<evidence type="ECO:0000256" key="11">
    <source>
        <dbReference type="PIRSR" id="PIRSR634016-4"/>
    </source>
</evidence>
<dbReference type="InterPro" id="IPR034016">
    <property type="entry name" value="M1_APN-typ"/>
</dbReference>
<feature type="domain" description="Peptidase M1 membrane alanine aminopeptidase" evidence="14">
    <location>
        <begin position="278"/>
        <end position="493"/>
    </location>
</feature>
<keyword evidence="13" id="KW-0732">Signal</keyword>
<feature type="binding site" evidence="10">
    <location>
        <position position="354"/>
    </location>
    <ligand>
        <name>Zn(2+)</name>
        <dbReference type="ChEBI" id="CHEBI:29105"/>
        <note>catalytic</note>
    </ligand>
</feature>
<dbReference type="RefSeq" id="WP_141645941.1">
    <property type="nucleotide sequence ID" value="NZ_VIFM01000144.1"/>
</dbReference>